<evidence type="ECO:0000256" key="1">
    <source>
        <dbReference type="SAM" id="SignalP"/>
    </source>
</evidence>
<sequence length="122" mass="14175">MAATIHASKSRFHFLLLSFSIMNGAHYQPIFPWDIILDKFSIQVFPSLNFWQLEKEAIKCVCGKQKTRKSGWEVGVEPVFRKKDIWKKSAVESSQRNSSESNEDLRNHVKTLTNFIISKFPE</sequence>
<organism evidence="2 3">
    <name type="scientific">Tagetes erecta</name>
    <name type="common">African marigold</name>
    <dbReference type="NCBI Taxonomy" id="13708"/>
    <lineage>
        <taxon>Eukaryota</taxon>
        <taxon>Viridiplantae</taxon>
        <taxon>Streptophyta</taxon>
        <taxon>Embryophyta</taxon>
        <taxon>Tracheophyta</taxon>
        <taxon>Spermatophyta</taxon>
        <taxon>Magnoliopsida</taxon>
        <taxon>eudicotyledons</taxon>
        <taxon>Gunneridae</taxon>
        <taxon>Pentapetalae</taxon>
        <taxon>asterids</taxon>
        <taxon>campanulids</taxon>
        <taxon>Asterales</taxon>
        <taxon>Asteraceae</taxon>
        <taxon>Asteroideae</taxon>
        <taxon>Heliantheae alliance</taxon>
        <taxon>Tageteae</taxon>
        <taxon>Tagetes</taxon>
    </lineage>
</organism>
<dbReference type="Proteomes" id="UP001229421">
    <property type="component" value="Unassembled WGS sequence"/>
</dbReference>
<keyword evidence="1" id="KW-0732">Signal</keyword>
<protein>
    <submittedName>
        <fullName evidence="2">Uncharacterized protein</fullName>
    </submittedName>
</protein>
<gene>
    <name evidence="2" type="ORF">QVD17_17840</name>
</gene>
<evidence type="ECO:0000313" key="2">
    <source>
        <dbReference type="EMBL" id="KAK1422557.1"/>
    </source>
</evidence>
<name>A0AAD8KGD7_TARER</name>
<reference evidence="2" key="1">
    <citation type="journal article" date="2023" name="bioRxiv">
        <title>Improved chromosome-level genome assembly for marigold (Tagetes erecta).</title>
        <authorList>
            <person name="Jiang F."/>
            <person name="Yuan L."/>
            <person name="Wang S."/>
            <person name="Wang H."/>
            <person name="Xu D."/>
            <person name="Wang A."/>
            <person name="Fan W."/>
        </authorList>
    </citation>
    <scope>NUCLEOTIDE SEQUENCE</scope>
    <source>
        <strain evidence="2">WSJ</strain>
        <tissue evidence="2">Leaf</tissue>
    </source>
</reference>
<feature type="chain" id="PRO_5042197246" evidence="1">
    <location>
        <begin position="28"/>
        <end position="122"/>
    </location>
</feature>
<accession>A0AAD8KGD7</accession>
<proteinExistence type="predicted"/>
<comment type="caution">
    <text evidence="2">The sequence shown here is derived from an EMBL/GenBank/DDBJ whole genome shotgun (WGS) entry which is preliminary data.</text>
</comment>
<dbReference type="AlphaFoldDB" id="A0AAD8KGD7"/>
<dbReference type="EMBL" id="JAUHHV010000005">
    <property type="protein sequence ID" value="KAK1422557.1"/>
    <property type="molecule type" value="Genomic_DNA"/>
</dbReference>
<evidence type="ECO:0000313" key="3">
    <source>
        <dbReference type="Proteomes" id="UP001229421"/>
    </source>
</evidence>
<keyword evidence="3" id="KW-1185">Reference proteome</keyword>
<feature type="signal peptide" evidence="1">
    <location>
        <begin position="1"/>
        <end position="27"/>
    </location>
</feature>